<evidence type="ECO:0000256" key="5">
    <source>
        <dbReference type="ARBA" id="ARBA00022989"/>
    </source>
</evidence>
<dbReference type="SUPFAM" id="SSF161098">
    <property type="entry name" value="MetI-like"/>
    <property type="match status" value="1"/>
</dbReference>
<comment type="subcellular location">
    <subcellularLocation>
        <location evidence="1 7">Cell membrane</location>
        <topology evidence="1 7">Multi-pass membrane protein</topology>
    </subcellularLocation>
</comment>
<proteinExistence type="inferred from homology"/>
<evidence type="ECO:0000256" key="4">
    <source>
        <dbReference type="ARBA" id="ARBA00022692"/>
    </source>
</evidence>
<feature type="transmembrane region" description="Helical" evidence="7">
    <location>
        <begin position="164"/>
        <end position="184"/>
    </location>
</feature>
<dbReference type="EMBL" id="CP117826">
    <property type="protein sequence ID" value="XCC61229.1"/>
    <property type="molecule type" value="Genomic_DNA"/>
</dbReference>
<feature type="domain" description="ABC transmembrane type-1" evidence="8">
    <location>
        <begin position="86"/>
        <end position="300"/>
    </location>
</feature>
<dbReference type="Pfam" id="PF00528">
    <property type="entry name" value="BPD_transp_1"/>
    <property type="match status" value="1"/>
</dbReference>
<feature type="transmembrane region" description="Helical" evidence="7">
    <location>
        <begin position="279"/>
        <end position="299"/>
    </location>
</feature>
<name>A0AAU8A5M3_9FIRM</name>
<evidence type="ECO:0000256" key="7">
    <source>
        <dbReference type="RuleBase" id="RU363032"/>
    </source>
</evidence>
<sequence length="311" mass="34850">MNMVNNPTAPGRMLQTPIQRKSKRYLKFLLYILPAFGIWFIFQIVPNLRIFWLALLDWDGMSADSTFVGLQNFKELTLDPTFPSVVLNTLIYIGVVVAVQISLGVLFAVLLKKNTTFNKFFRTVFFSPLVFGTVMVAMVWSYIYDPNLGFLNNFLELIGLESLQQSWLSTPVLAICCIAFVQAWHNMGYAITITLAALNGISDSVYEAAAIDGARERKKFFKITLPLLKPTILRLTLLCVSGAAISFDYIYALGGSMYATKLDTLAVYMYRTVVNSGNLGKTSAVGVILVIIVAVFYIIQFNAQRKSDEIY</sequence>
<keyword evidence="4 7" id="KW-0812">Transmembrane</keyword>
<evidence type="ECO:0000256" key="1">
    <source>
        <dbReference type="ARBA" id="ARBA00004651"/>
    </source>
</evidence>
<dbReference type="PANTHER" id="PTHR30193">
    <property type="entry name" value="ABC TRANSPORTER PERMEASE PROTEIN"/>
    <property type="match status" value="1"/>
</dbReference>
<dbReference type="Gene3D" id="1.10.3720.10">
    <property type="entry name" value="MetI-like"/>
    <property type="match status" value="1"/>
</dbReference>
<evidence type="ECO:0000256" key="2">
    <source>
        <dbReference type="ARBA" id="ARBA00022448"/>
    </source>
</evidence>
<dbReference type="GO" id="GO:0055085">
    <property type="term" value="P:transmembrane transport"/>
    <property type="evidence" value="ECO:0007669"/>
    <property type="project" value="InterPro"/>
</dbReference>
<evidence type="ECO:0000256" key="6">
    <source>
        <dbReference type="ARBA" id="ARBA00023136"/>
    </source>
</evidence>
<keyword evidence="5 7" id="KW-1133">Transmembrane helix</keyword>
<keyword evidence="2 7" id="KW-0813">Transport</keyword>
<evidence type="ECO:0000256" key="3">
    <source>
        <dbReference type="ARBA" id="ARBA00022475"/>
    </source>
</evidence>
<feature type="transmembrane region" description="Helical" evidence="7">
    <location>
        <begin position="28"/>
        <end position="52"/>
    </location>
</feature>
<protein>
    <submittedName>
        <fullName evidence="9">Sugar ABC transporter permease</fullName>
    </submittedName>
</protein>
<keyword evidence="3" id="KW-1003">Cell membrane</keyword>
<dbReference type="InterPro" id="IPR051393">
    <property type="entry name" value="ABC_transporter_permease"/>
</dbReference>
<dbReference type="InterPro" id="IPR035906">
    <property type="entry name" value="MetI-like_sf"/>
</dbReference>
<dbReference type="InterPro" id="IPR000515">
    <property type="entry name" value="MetI-like"/>
</dbReference>
<feature type="transmembrane region" description="Helical" evidence="7">
    <location>
        <begin position="90"/>
        <end position="111"/>
    </location>
</feature>
<dbReference type="GO" id="GO:0005886">
    <property type="term" value="C:plasma membrane"/>
    <property type="evidence" value="ECO:0007669"/>
    <property type="project" value="UniProtKB-SubCell"/>
</dbReference>
<evidence type="ECO:0000259" key="8">
    <source>
        <dbReference type="PROSITE" id="PS50928"/>
    </source>
</evidence>
<dbReference type="AlphaFoldDB" id="A0AAU8A5M3"/>
<comment type="similarity">
    <text evidence="7">Belongs to the binding-protein-dependent transport system permease family.</text>
</comment>
<gene>
    <name evidence="9" type="ORF">PUP29_06710</name>
</gene>
<dbReference type="RefSeq" id="WP_353422783.1">
    <property type="nucleotide sequence ID" value="NZ_CP117826.1"/>
</dbReference>
<accession>A0AAU8A5M3</accession>
<reference evidence="9" key="1">
    <citation type="submission" date="2023-02" db="EMBL/GenBank/DDBJ databases">
        <title>Gut commensal Christensenella minuta modulates host metabolism via a new class of secondary bile acids.</title>
        <authorList>
            <person name="Liu C."/>
        </authorList>
    </citation>
    <scope>NUCLEOTIDE SEQUENCE</scope>
    <source>
        <strain evidence="9">CA70</strain>
    </source>
</reference>
<feature type="transmembrane region" description="Helical" evidence="7">
    <location>
        <begin position="235"/>
        <end position="259"/>
    </location>
</feature>
<keyword evidence="6 7" id="KW-0472">Membrane</keyword>
<dbReference type="PANTHER" id="PTHR30193:SF37">
    <property type="entry name" value="INNER MEMBRANE ABC TRANSPORTER PERMEASE PROTEIN YCJO"/>
    <property type="match status" value="1"/>
</dbReference>
<dbReference type="PROSITE" id="PS50928">
    <property type="entry name" value="ABC_TM1"/>
    <property type="match status" value="1"/>
</dbReference>
<evidence type="ECO:0000313" key="9">
    <source>
        <dbReference type="EMBL" id="XCC61229.1"/>
    </source>
</evidence>
<organism evidence="9">
    <name type="scientific">Christensenella massiliensis</name>
    <dbReference type="NCBI Taxonomy" id="1805714"/>
    <lineage>
        <taxon>Bacteria</taxon>
        <taxon>Bacillati</taxon>
        <taxon>Bacillota</taxon>
        <taxon>Clostridia</taxon>
        <taxon>Christensenellales</taxon>
        <taxon>Christensenellaceae</taxon>
        <taxon>Christensenella</taxon>
    </lineage>
</organism>
<feature type="transmembrane region" description="Helical" evidence="7">
    <location>
        <begin position="123"/>
        <end position="144"/>
    </location>
</feature>
<dbReference type="CDD" id="cd06261">
    <property type="entry name" value="TM_PBP2"/>
    <property type="match status" value="1"/>
</dbReference>